<evidence type="ECO:0000313" key="3">
    <source>
        <dbReference type="Proteomes" id="UP000184543"/>
    </source>
</evidence>
<dbReference type="SUPFAM" id="SSF46955">
    <property type="entry name" value="Putative DNA-binding domain"/>
    <property type="match status" value="1"/>
</dbReference>
<accession>A0A1M6DC60</accession>
<dbReference type="Proteomes" id="UP000184543">
    <property type="component" value="Unassembled WGS sequence"/>
</dbReference>
<protein>
    <submittedName>
        <fullName evidence="2">Helix-turn-helix domain-containing protein</fullName>
    </submittedName>
</protein>
<name>A0A1M6DC60_9FLAO</name>
<dbReference type="EMBL" id="FQYU01000001">
    <property type="protein sequence ID" value="SHI70854.1"/>
    <property type="molecule type" value="Genomic_DNA"/>
</dbReference>
<sequence>MLRFKYNKDGKCTFYTHTKEDPKRTVKMVLEELRKTEFINETSIHPIDDRLSQQEATKFLGISVTSLISWKKKKIVPYYQIGRAIFFSKKELLNLARKNAFIRKSRY</sequence>
<organism evidence="2 3">
    <name type="scientific">Pseudozobellia thermophila</name>
    <dbReference type="NCBI Taxonomy" id="192903"/>
    <lineage>
        <taxon>Bacteria</taxon>
        <taxon>Pseudomonadati</taxon>
        <taxon>Bacteroidota</taxon>
        <taxon>Flavobacteriia</taxon>
        <taxon>Flavobacteriales</taxon>
        <taxon>Flavobacteriaceae</taxon>
        <taxon>Pseudozobellia</taxon>
    </lineage>
</organism>
<feature type="domain" description="Helix-turn-helix" evidence="1">
    <location>
        <begin position="51"/>
        <end position="99"/>
    </location>
</feature>
<dbReference type="Pfam" id="PF12728">
    <property type="entry name" value="HTH_17"/>
    <property type="match status" value="1"/>
</dbReference>
<dbReference type="InterPro" id="IPR009061">
    <property type="entry name" value="DNA-bd_dom_put_sf"/>
</dbReference>
<keyword evidence="3" id="KW-1185">Reference proteome</keyword>
<reference evidence="3" key="1">
    <citation type="submission" date="2016-11" db="EMBL/GenBank/DDBJ databases">
        <authorList>
            <person name="Varghese N."/>
            <person name="Submissions S."/>
        </authorList>
    </citation>
    <scope>NUCLEOTIDE SEQUENCE [LARGE SCALE GENOMIC DNA]</scope>
    <source>
        <strain evidence="3">DSM 19858</strain>
    </source>
</reference>
<dbReference type="AlphaFoldDB" id="A0A1M6DC60"/>
<dbReference type="OrthoDB" id="1202080at2"/>
<evidence type="ECO:0000259" key="1">
    <source>
        <dbReference type="Pfam" id="PF12728"/>
    </source>
</evidence>
<evidence type="ECO:0000313" key="2">
    <source>
        <dbReference type="EMBL" id="SHI70854.1"/>
    </source>
</evidence>
<gene>
    <name evidence="2" type="ORF">SAMN04488513_1011054</name>
</gene>
<proteinExistence type="predicted"/>
<dbReference type="InterPro" id="IPR041657">
    <property type="entry name" value="HTH_17"/>
</dbReference>